<keyword evidence="1" id="KW-0805">Transcription regulation</keyword>
<dbReference type="PANTHER" id="PTHR47424:SF5">
    <property type="entry name" value="ZN(II)2CYS6 TRANSCRIPTION FACTOR (EUROFUNG)"/>
    <property type="match status" value="1"/>
</dbReference>
<name>A0A0J9VU33_FUSO4</name>
<dbReference type="KEGG" id="fox:FOXG_13062"/>
<evidence type="ECO:0000313" key="7">
    <source>
        <dbReference type="Proteomes" id="UP000009097"/>
    </source>
</evidence>
<feature type="region of interest" description="Disordered" evidence="4">
    <location>
        <begin position="1"/>
        <end position="21"/>
    </location>
</feature>
<dbReference type="InterPro" id="IPR007219">
    <property type="entry name" value="XnlR_reg_dom"/>
</dbReference>
<dbReference type="GO" id="GO:0000435">
    <property type="term" value="P:positive regulation of transcription from RNA polymerase II promoter by galactose"/>
    <property type="evidence" value="ECO:0007669"/>
    <property type="project" value="TreeGrafter"/>
</dbReference>
<sequence length="558" mass="62973">MGVPRFDSMPPNGAQSPREEPLSGRLMTDLSFWDHCTASDVIKYLVIFQEEVQSVYPFIDISEYIAQSKGILQAIRNGGLLMEEDESTMSKLCSKDINLARVAIATGIILEEPSKIELSTAIVNSVETIVSIILTPRVDLKEIQLTSLLSIYYFHSGEELLSWRTIGIAARKSLELGLHRKRSLLDNFKDSDSRRLAARVFWCVYILDRQWSFGTTLSFALVEKEIDPELPKPDEEYPYLQCMVGHGQLCSKIWDALPPLGSASQSIPDNIASGQDLCIQDWLNSIPPYLRLHHPRLGLTPQRQPRLSHYLRALLYLRGNHTRILIYRHHLISTASITASLRSALLVVDIAQDSIQVLVHLHATTDIYLQQQNVFNDFLLSALAVLFLAVCHAPETFSALYQRTFSEAGDLVKDLSRYNIVSKRLWRSIRDMIRRIKVFGFLQTTNEENGVPGEDFSGIADEQNKIAEVTTGLGETVPMSTPQTEAFTFGDISMPDTDLASSGPDMFHMRNDLLNLFNAFEQGQQFLQPIQGTLSQEEEFAMATEQRKDISMRFQGLI</sequence>
<dbReference type="VEuPathDB" id="FungiDB:FOXG_13062"/>
<keyword evidence="2" id="KW-0804">Transcription</keyword>
<dbReference type="GO" id="GO:0005634">
    <property type="term" value="C:nucleus"/>
    <property type="evidence" value="ECO:0007669"/>
    <property type="project" value="TreeGrafter"/>
</dbReference>
<evidence type="ECO:0000313" key="6">
    <source>
        <dbReference type="EMBL" id="KNB14130.1"/>
    </source>
</evidence>
<evidence type="ECO:0000256" key="4">
    <source>
        <dbReference type="SAM" id="MobiDB-lite"/>
    </source>
</evidence>
<accession>A0A0J9VU33</accession>
<dbReference type="OrthoDB" id="39175at2759"/>
<dbReference type="GO" id="GO:0006351">
    <property type="term" value="P:DNA-templated transcription"/>
    <property type="evidence" value="ECO:0007669"/>
    <property type="project" value="InterPro"/>
</dbReference>
<gene>
    <name evidence="6" type="ORF">FOXG_13062</name>
</gene>
<dbReference type="AlphaFoldDB" id="A0A0J9VU33"/>
<evidence type="ECO:0000259" key="5">
    <source>
        <dbReference type="SMART" id="SM00906"/>
    </source>
</evidence>
<dbReference type="RefSeq" id="XP_018252175.1">
    <property type="nucleotide sequence ID" value="XM_018393006.1"/>
</dbReference>
<dbReference type="Pfam" id="PF04082">
    <property type="entry name" value="Fungal_trans"/>
    <property type="match status" value="1"/>
</dbReference>
<dbReference type="GeneID" id="28954349"/>
<reference evidence="6" key="1">
    <citation type="submission" date="2007-04" db="EMBL/GenBank/DDBJ databases">
        <authorList>
            <consortium name="The Broad Institute Genome Sequencing Platform"/>
            <person name="Birren B."/>
            <person name="Lander E."/>
            <person name="Galagan J."/>
            <person name="Nusbaum C."/>
            <person name="Devon K."/>
            <person name="Ma L.-J."/>
            <person name="Jaffe D."/>
            <person name="Butler J."/>
            <person name="Alvarez P."/>
            <person name="Gnerre S."/>
            <person name="Grabherr M."/>
            <person name="Kleber M."/>
            <person name="Mauceli E."/>
            <person name="Brockman W."/>
            <person name="MacCallum I.A."/>
            <person name="Young S."/>
            <person name="LaButti K."/>
            <person name="DeCaprio D."/>
            <person name="Crawford M."/>
            <person name="Koehrsen M."/>
            <person name="Engels R."/>
            <person name="Montgomery P."/>
            <person name="Pearson M."/>
            <person name="Howarth C."/>
            <person name="Larson L."/>
            <person name="White J."/>
            <person name="O'Leary S."/>
            <person name="Kodira C."/>
            <person name="Zeng Q."/>
            <person name="Yandava C."/>
            <person name="Alvarado L."/>
            <person name="Kistler C."/>
            <person name="Shim W.-B."/>
            <person name="Kang S."/>
            <person name="Woloshuk C."/>
        </authorList>
    </citation>
    <scope>NUCLEOTIDE SEQUENCE</scope>
    <source>
        <strain evidence="6">4287</strain>
    </source>
</reference>
<dbReference type="PANTHER" id="PTHR47424">
    <property type="entry name" value="REGULATORY PROTEIN GAL4"/>
    <property type="match status" value="1"/>
</dbReference>
<keyword evidence="3" id="KW-0539">Nucleus</keyword>
<reference evidence="6" key="2">
    <citation type="journal article" date="2010" name="Nature">
        <title>Comparative genomics reveals mobile pathogenicity chromosomes in Fusarium.</title>
        <authorList>
            <person name="Ma L.J."/>
            <person name="van der Does H.C."/>
            <person name="Borkovich K.A."/>
            <person name="Coleman J.J."/>
            <person name="Daboussi M.J."/>
            <person name="Di Pietro A."/>
            <person name="Dufresne M."/>
            <person name="Freitag M."/>
            <person name="Grabherr M."/>
            <person name="Henrissat B."/>
            <person name="Houterman P.M."/>
            <person name="Kang S."/>
            <person name="Shim W.B."/>
            <person name="Woloshuk C."/>
            <person name="Xie X."/>
            <person name="Xu J.R."/>
            <person name="Antoniw J."/>
            <person name="Baker S.E."/>
            <person name="Bluhm B.H."/>
            <person name="Breakspear A."/>
            <person name="Brown D.W."/>
            <person name="Butchko R.A."/>
            <person name="Chapman S."/>
            <person name="Coulson R."/>
            <person name="Coutinho P.M."/>
            <person name="Danchin E.G."/>
            <person name="Diener A."/>
            <person name="Gale L.R."/>
            <person name="Gardiner D.M."/>
            <person name="Goff S."/>
            <person name="Hammond-Kosack K.E."/>
            <person name="Hilburn K."/>
            <person name="Hua-Van A."/>
            <person name="Jonkers W."/>
            <person name="Kazan K."/>
            <person name="Kodira C.D."/>
            <person name="Koehrsen M."/>
            <person name="Kumar L."/>
            <person name="Lee Y.H."/>
            <person name="Li L."/>
            <person name="Manners J.M."/>
            <person name="Miranda-Saavedra D."/>
            <person name="Mukherjee M."/>
            <person name="Park G."/>
            <person name="Park J."/>
            <person name="Park S.Y."/>
            <person name="Proctor R.H."/>
            <person name="Regev A."/>
            <person name="Ruiz-Roldan M.C."/>
            <person name="Sain D."/>
            <person name="Sakthikumar S."/>
            <person name="Sykes S."/>
            <person name="Schwartz D.C."/>
            <person name="Turgeon B.G."/>
            <person name="Wapinski I."/>
            <person name="Yoder O."/>
            <person name="Young S."/>
            <person name="Zeng Q."/>
            <person name="Zhou S."/>
            <person name="Galagan J."/>
            <person name="Cuomo C.A."/>
            <person name="Kistler H.C."/>
            <person name="Rep M."/>
        </authorList>
    </citation>
    <scope>NUCLEOTIDE SEQUENCE [LARGE SCALE GENOMIC DNA]</scope>
    <source>
        <strain evidence="6">4287</strain>
    </source>
</reference>
<proteinExistence type="predicted"/>
<dbReference type="SMART" id="SM00906">
    <property type="entry name" value="Fungal_trans"/>
    <property type="match status" value="1"/>
</dbReference>
<evidence type="ECO:0000256" key="3">
    <source>
        <dbReference type="ARBA" id="ARBA00023242"/>
    </source>
</evidence>
<evidence type="ECO:0000256" key="2">
    <source>
        <dbReference type="ARBA" id="ARBA00023163"/>
    </source>
</evidence>
<protein>
    <recommendedName>
        <fullName evidence="5">Xylanolytic transcriptional activator regulatory domain-containing protein</fullName>
    </recommendedName>
</protein>
<dbReference type="InterPro" id="IPR051127">
    <property type="entry name" value="Fungal_SecMet_Regulators"/>
</dbReference>
<dbReference type="CDD" id="cd12148">
    <property type="entry name" value="fungal_TF_MHR"/>
    <property type="match status" value="1"/>
</dbReference>
<feature type="domain" description="Xylanolytic transcriptional activator regulatory" evidence="5">
    <location>
        <begin position="162"/>
        <end position="237"/>
    </location>
</feature>
<organism evidence="6 7">
    <name type="scientific">Fusarium oxysporum f. sp. lycopersici (strain 4287 / CBS 123668 / FGSC 9935 / NRRL 34936)</name>
    <name type="common">Fusarium vascular wilt of tomato</name>
    <dbReference type="NCBI Taxonomy" id="426428"/>
    <lineage>
        <taxon>Eukaryota</taxon>
        <taxon>Fungi</taxon>
        <taxon>Dikarya</taxon>
        <taxon>Ascomycota</taxon>
        <taxon>Pezizomycotina</taxon>
        <taxon>Sordariomycetes</taxon>
        <taxon>Hypocreomycetidae</taxon>
        <taxon>Hypocreales</taxon>
        <taxon>Nectriaceae</taxon>
        <taxon>Fusarium</taxon>
        <taxon>Fusarium oxysporum species complex</taxon>
    </lineage>
</organism>
<dbReference type="GO" id="GO:0000981">
    <property type="term" value="F:DNA-binding transcription factor activity, RNA polymerase II-specific"/>
    <property type="evidence" value="ECO:0007669"/>
    <property type="project" value="TreeGrafter"/>
</dbReference>
<dbReference type="Proteomes" id="UP000009097">
    <property type="component" value="Unassembled WGS sequence"/>
</dbReference>
<dbReference type="EMBL" id="DS231714">
    <property type="protein sequence ID" value="KNB14130.1"/>
    <property type="molecule type" value="Genomic_DNA"/>
</dbReference>
<dbReference type="GO" id="GO:0008270">
    <property type="term" value="F:zinc ion binding"/>
    <property type="evidence" value="ECO:0007669"/>
    <property type="project" value="InterPro"/>
</dbReference>
<evidence type="ECO:0000256" key="1">
    <source>
        <dbReference type="ARBA" id="ARBA00023015"/>
    </source>
</evidence>
<dbReference type="GO" id="GO:0000978">
    <property type="term" value="F:RNA polymerase II cis-regulatory region sequence-specific DNA binding"/>
    <property type="evidence" value="ECO:0007669"/>
    <property type="project" value="TreeGrafter"/>
</dbReference>